<evidence type="ECO:0000313" key="1">
    <source>
        <dbReference type="EMBL" id="VXC56954.1"/>
    </source>
</evidence>
<dbReference type="AlphaFoldDB" id="A0A653ZNP1"/>
<dbReference type="EMBL" id="CABWMV010000006">
    <property type="protein sequence ID" value="VXC56954.1"/>
    <property type="molecule type" value="Genomic_DNA"/>
</dbReference>
<organism evidence="1 2">
    <name type="scientific">Sphingobacterium multivorum</name>
    <dbReference type="NCBI Taxonomy" id="28454"/>
    <lineage>
        <taxon>Bacteria</taxon>
        <taxon>Pseudomonadati</taxon>
        <taxon>Bacteroidota</taxon>
        <taxon>Sphingobacteriia</taxon>
        <taxon>Sphingobacteriales</taxon>
        <taxon>Sphingobacteriaceae</taxon>
        <taxon>Sphingobacterium</taxon>
    </lineage>
</organism>
<evidence type="ECO:0000313" key="2">
    <source>
        <dbReference type="Proteomes" id="UP000432350"/>
    </source>
</evidence>
<name>A0A653ZNP1_SPHMU</name>
<reference evidence="1 2" key="1">
    <citation type="submission" date="2019-10" db="EMBL/GenBank/DDBJ databases">
        <authorList>
            <person name="Karimi E."/>
        </authorList>
    </citation>
    <scope>NUCLEOTIDE SEQUENCE [LARGE SCALE GENOMIC DNA]</scope>
    <source>
        <strain evidence="1">Sphingobacterium sp. 8BC</strain>
    </source>
</reference>
<sequence length="74" mass="7993">MVIRISTVCPFTTSFGIGITLTSKGKSFCISSSSSLLQDTKETEAVKIAIITYIGNNPILNLLNIAIIVLRFKS</sequence>
<proteinExistence type="predicted"/>
<accession>A0A653ZNP1</accession>
<dbReference type="Proteomes" id="UP000432350">
    <property type="component" value="Unassembled WGS sequence"/>
</dbReference>
<gene>
    <name evidence="1" type="ORF">SPHINGO8BC_140264</name>
</gene>
<protein>
    <submittedName>
        <fullName evidence="1">Uncharacterized protein</fullName>
    </submittedName>
</protein>